<feature type="region of interest" description="Disordered" evidence="1">
    <location>
        <begin position="52"/>
        <end position="106"/>
    </location>
</feature>
<dbReference type="NCBIfam" id="NF046112">
    <property type="entry name" value="MSMEG_6209_Nter"/>
    <property type="match status" value="1"/>
</dbReference>
<protein>
    <recommendedName>
        <fullName evidence="2">Protein-tyrosine-phosphatase-like N-terminal domain-containing protein</fullName>
    </recommendedName>
</protein>
<feature type="domain" description="Protein-tyrosine-phosphatase-like N-terminal" evidence="2">
    <location>
        <begin position="11"/>
        <end position="50"/>
    </location>
</feature>
<organism evidence="3 4">
    <name type="scientific">Actinomadura algeriensis</name>
    <dbReference type="NCBI Taxonomy" id="1679523"/>
    <lineage>
        <taxon>Bacteria</taxon>
        <taxon>Bacillati</taxon>
        <taxon>Actinomycetota</taxon>
        <taxon>Actinomycetes</taxon>
        <taxon>Streptosporangiales</taxon>
        <taxon>Thermomonosporaceae</taxon>
        <taxon>Actinomadura</taxon>
    </lineage>
</organism>
<gene>
    <name evidence="3" type="ORF">H4W34_005437</name>
</gene>
<keyword evidence="4" id="KW-1185">Reference proteome</keyword>
<sequence>MNRTGERAVFERIAARLAVRFHGLASAETIGRLVADSHERLRATSRVDAHDELEFGGGRGPRAAGVEPSGTADRGGHLRAARVPGADASRRWRRSGSICLRSPPSR</sequence>
<evidence type="ECO:0000256" key="1">
    <source>
        <dbReference type="SAM" id="MobiDB-lite"/>
    </source>
</evidence>
<dbReference type="Proteomes" id="UP000627838">
    <property type="component" value="Unassembled WGS sequence"/>
</dbReference>
<evidence type="ECO:0000313" key="4">
    <source>
        <dbReference type="Proteomes" id="UP000627838"/>
    </source>
</evidence>
<dbReference type="EMBL" id="JADBDZ010000001">
    <property type="protein sequence ID" value="MBE1535604.1"/>
    <property type="molecule type" value="Genomic_DNA"/>
</dbReference>
<name>A0ABR9JYZ7_9ACTN</name>
<accession>A0ABR9JYZ7</accession>
<evidence type="ECO:0000313" key="3">
    <source>
        <dbReference type="EMBL" id="MBE1535604.1"/>
    </source>
</evidence>
<dbReference type="Gene3D" id="1.10.8.1060">
    <property type="entry name" value="Corynebacterium glutamicum thioredoxin-dependent arsenate reductase, N-terminal domain"/>
    <property type="match status" value="1"/>
</dbReference>
<comment type="caution">
    <text evidence="3">The sequence shown here is derived from an EMBL/GenBank/DDBJ whole genome shotgun (WGS) entry which is preliminary data.</text>
</comment>
<dbReference type="InterPro" id="IPR048716">
    <property type="entry name" value="Phosphatase-like_N"/>
</dbReference>
<proteinExistence type="predicted"/>
<reference evidence="3 4" key="1">
    <citation type="submission" date="2020-10" db="EMBL/GenBank/DDBJ databases">
        <title>Sequencing the genomes of 1000 actinobacteria strains.</title>
        <authorList>
            <person name="Klenk H.-P."/>
        </authorList>
    </citation>
    <scope>NUCLEOTIDE SEQUENCE [LARGE SCALE GENOMIC DNA]</scope>
    <source>
        <strain evidence="3 4">DSM 46744</strain>
    </source>
</reference>
<dbReference type="Pfam" id="PF21234">
    <property type="entry name" value="Phosphatase-like_N"/>
    <property type="match status" value="1"/>
</dbReference>
<dbReference type="RefSeq" id="WP_192761770.1">
    <property type="nucleotide sequence ID" value="NZ_JADBDZ010000001.1"/>
</dbReference>
<evidence type="ECO:0000259" key="2">
    <source>
        <dbReference type="Pfam" id="PF21234"/>
    </source>
</evidence>